<evidence type="ECO:0000313" key="12">
    <source>
        <dbReference type="Proteomes" id="UP000320338"/>
    </source>
</evidence>
<keyword evidence="4 11" id="KW-0808">Transferase</keyword>
<comment type="similarity">
    <text evidence="8">Belongs to the glycosyltransferase 2 family. CrtQ subfamily.</text>
</comment>
<dbReference type="GO" id="GO:0016757">
    <property type="term" value="F:glycosyltransferase activity"/>
    <property type="evidence" value="ECO:0007669"/>
    <property type="project" value="UniProtKB-KW"/>
</dbReference>
<evidence type="ECO:0000313" key="11">
    <source>
        <dbReference type="EMBL" id="GEC18899.1"/>
    </source>
</evidence>
<comment type="pathway">
    <text evidence="7">Carotenoid biosynthesis; staphyloxanthin biosynthesis; staphyloxanthin from farnesyl diphosphate: step 4/5.</text>
</comment>
<evidence type="ECO:0000256" key="7">
    <source>
        <dbReference type="ARBA" id="ARBA00037904"/>
    </source>
</evidence>
<keyword evidence="3" id="KW-0328">Glycosyltransferase</keyword>
<dbReference type="AlphaFoldDB" id="A0A4Y3WM10"/>
<sequence>MDAVGVVVPARDEEERVAACLHSVLAALPAGVATAVVAVLDRCTDRTADRVPDGVEVLINDGAACVGELRDRGVRHLLSRLAARPDRTWLLSTDADTVVGPDWVAAHLRHAAAGAHAVAGLADLDVPTGPAYARIVAAGLRADGHSHVYGANLGVRADAYLAAGGFPAVRHGEDHGLVERLRARGLRVVTALDGRVRTSGRTAGRAPGGLADLLAGLS</sequence>
<evidence type="ECO:0000256" key="4">
    <source>
        <dbReference type="ARBA" id="ARBA00022679"/>
    </source>
</evidence>
<dbReference type="InterPro" id="IPR029044">
    <property type="entry name" value="Nucleotide-diphossugar_trans"/>
</dbReference>
<evidence type="ECO:0000259" key="10">
    <source>
        <dbReference type="Pfam" id="PF00535"/>
    </source>
</evidence>
<gene>
    <name evidence="11" type="primary">gtrB</name>
    <name evidence="11" type="ORF">PHY01_11820</name>
</gene>
<keyword evidence="2" id="KW-1003">Cell membrane</keyword>
<proteinExistence type="inferred from homology"/>
<dbReference type="Proteomes" id="UP000320338">
    <property type="component" value="Unassembled WGS sequence"/>
</dbReference>
<evidence type="ECO:0000256" key="8">
    <source>
        <dbReference type="ARBA" id="ARBA00038120"/>
    </source>
</evidence>
<accession>A0A4Y3WM10</accession>
<protein>
    <recommendedName>
        <fullName evidence="9">4,4'-diaponeurosporenoate glycosyltransferase</fullName>
    </recommendedName>
</protein>
<dbReference type="Gene3D" id="3.90.550.10">
    <property type="entry name" value="Spore Coat Polysaccharide Biosynthesis Protein SpsA, Chain A"/>
    <property type="match status" value="1"/>
</dbReference>
<dbReference type="SUPFAM" id="SSF53448">
    <property type="entry name" value="Nucleotide-diphospho-sugar transferases"/>
    <property type="match status" value="1"/>
</dbReference>
<organism evidence="11 12">
    <name type="scientific">Pseudonocardia hydrocarbonoxydans</name>
    <dbReference type="NCBI Taxonomy" id="76726"/>
    <lineage>
        <taxon>Bacteria</taxon>
        <taxon>Bacillati</taxon>
        <taxon>Actinomycetota</taxon>
        <taxon>Actinomycetes</taxon>
        <taxon>Pseudonocardiales</taxon>
        <taxon>Pseudonocardiaceae</taxon>
        <taxon>Pseudonocardia</taxon>
    </lineage>
</organism>
<evidence type="ECO:0000256" key="1">
    <source>
        <dbReference type="ARBA" id="ARBA00004236"/>
    </source>
</evidence>
<evidence type="ECO:0000256" key="2">
    <source>
        <dbReference type="ARBA" id="ARBA00022475"/>
    </source>
</evidence>
<evidence type="ECO:0000256" key="3">
    <source>
        <dbReference type="ARBA" id="ARBA00022676"/>
    </source>
</evidence>
<evidence type="ECO:0000256" key="5">
    <source>
        <dbReference type="ARBA" id="ARBA00023136"/>
    </source>
</evidence>
<dbReference type="Pfam" id="PF00535">
    <property type="entry name" value="Glycos_transf_2"/>
    <property type="match status" value="1"/>
</dbReference>
<dbReference type="RefSeq" id="WP_141277501.1">
    <property type="nucleotide sequence ID" value="NZ_BAAARZ010000011.1"/>
</dbReference>
<dbReference type="PANTHER" id="PTHR43646:SF2">
    <property type="entry name" value="GLYCOSYLTRANSFERASE 2-LIKE DOMAIN-CONTAINING PROTEIN"/>
    <property type="match status" value="1"/>
</dbReference>
<name>A0A4Y3WM10_9PSEU</name>
<dbReference type="GO" id="GO:0005886">
    <property type="term" value="C:plasma membrane"/>
    <property type="evidence" value="ECO:0007669"/>
    <property type="project" value="UniProtKB-SubCell"/>
</dbReference>
<comment type="caution">
    <text evidence="11">The sequence shown here is derived from an EMBL/GenBank/DDBJ whole genome shotgun (WGS) entry which is preliminary data.</text>
</comment>
<keyword evidence="12" id="KW-1185">Reference proteome</keyword>
<dbReference type="EMBL" id="BJNG01000011">
    <property type="protein sequence ID" value="GEC18899.1"/>
    <property type="molecule type" value="Genomic_DNA"/>
</dbReference>
<evidence type="ECO:0000256" key="9">
    <source>
        <dbReference type="ARBA" id="ARBA00040345"/>
    </source>
</evidence>
<feature type="domain" description="Glycosyltransferase 2-like" evidence="10">
    <location>
        <begin position="6"/>
        <end position="120"/>
    </location>
</feature>
<dbReference type="OrthoDB" id="9777873at2"/>
<keyword evidence="5" id="KW-0472">Membrane</keyword>
<dbReference type="InterPro" id="IPR001173">
    <property type="entry name" value="Glyco_trans_2-like"/>
</dbReference>
<dbReference type="PANTHER" id="PTHR43646">
    <property type="entry name" value="GLYCOSYLTRANSFERASE"/>
    <property type="match status" value="1"/>
</dbReference>
<comment type="subcellular location">
    <subcellularLocation>
        <location evidence="1">Cell membrane</location>
    </subcellularLocation>
</comment>
<comment type="function">
    <text evidence="6">Catalyzes the glycosylation of 4,4'-diaponeurosporenoate, i.e. the esterification of glucose at the C1'' position with the carboxyl group of 4,4'-diaponeurosporenic acid, to form glycosyl-4,4'-diaponeurosporenoate. This is a step in the biosynthesis of staphyloxanthin, an orange pigment present in most staphylococci strains.</text>
</comment>
<evidence type="ECO:0000256" key="6">
    <source>
        <dbReference type="ARBA" id="ARBA00037281"/>
    </source>
</evidence>
<reference evidence="11 12" key="1">
    <citation type="submission" date="2019-06" db="EMBL/GenBank/DDBJ databases">
        <title>Whole genome shotgun sequence of Pseudonocardia hydrocarbonoxydans NBRC 14498.</title>
        <authorList>
            <person name="Hosoyama A."/>
            <person name="Uohara A."/>
            <person name="Ohji S."/>
            <person name="Ichikawa N."/>
        </authorList>
    </citation>
    <scope>NUCLEOTIDE SEQUENCE [LARGE SCALE GENOMIC DNA]</scope>
    <source>
        <strain evidence="11 12">NBRC 14498</strain>
    </source>
</reference>